<dbReference type="eggNOG" id="ENOG5033MMX">
    <property type="taxonomic scope" value="Bacteria"/>
</dbReference>
<name>Q7NHP6_GLOVI</name>
<organism evidence="2 3">
    <name type="scientific">Gloeobacter violaceus (strain ATCC 29082 / PCC 7421)</name>
    <dbReference type="NCBI Taxonomy" id="251221"/>
    <lineage>
        <taxon>Bacteria</taxon>
        <taxon>Bacillati</taxon>
        <taxon>Cyanobacteriota</taxon>
        <taxon>Cyanophyceae</taxon>
        <taxon>Gloeobacterales</taxon>
        <taxon>Gloeobacteraceae</taxon>
        <taxon>Gloeobacter</taxon>
    </lineage>
</organism>
<evidence type="ECO:0000256" key="1">
    <source>
        <dbReference type="SAM" id="SignalP"/>
    </source>
</evidence>
<feature type="chain" id="PRO_5004289009" evidence="1">
    <location>
        <begin position="31"/>
        <end position="198"/>
    </location>
</feature>
<keyword evidence="1" id="KW-0732">Signal</keyword>
<gene>
    <name evidence="2" type="ordered locus">glr2489</name>
</gene>
<dbReference type="RefSeq" id="WP_011142484.1">
    <property type="nucleotide sequence ID" value="NC_005125.1"/>
</dbReference>
<dbReference type="OrthoDB" id="6025008at2"/>
<reference evidence="2 3" key="1">
    <citation type="journal article" date="2003" name="DNA Res.">
        <title>Complete genome structure of Gloeobacter violaceus PCC 7421, a cyanobacterium that lacks thylakoids.</title>
        <authorList>
            <person name="Nakamura Y."/>
            <person name="Kaneko T."/>
            <person name="Sato S."/>
            <person name="Mimuro M."/>
            <person name="Miyashita H."/>
            <person name="Tsuchiya T."/>
            <person name="Sasamoto S."/>
            <person name="Watanabe A."/>
            <person name="Kawashima K."/>
            <person name="Kishida Y."/>
            <person name="Kiyokawa C."/>
            <person name="Kohara M."/>
            <person name="Matsumoto M."/>
            <person name="Matsuno A."/>
            <person name="Nakazaki N."/>
            <person name="Shimpo S."/>
            <person name="Takeuchi C."/>
            <person name="Yamada M."/>
            <person name="Tabata S."/>
        </authorList>
    </citation>
    <scope>NUCLEOTIDE SEQUENCE [LARGE SCALE GENOMIC DNA]</scope>
    <source>
        <strain evidence="3">ATCC 29082 / PCC 7421</strain>
    </source>
</reference>
<dbReference type="InParanoid" id="Q7NHP6"/>
<dbReference type="HOGENOM" id="CLU_1376448_0_0_3"/>
<dbReference type="Proteomes" id="UP000000557">
    <property type="component" value="Chromosome"/>
</dbReference>
<accession>Q7NHP6</accession>
<dbReference type="EMBL" id="BA000045">
    <property type="protein sequence ID" value="BAC90430.1"/>
    <property type="molecule type" value="Genomic_DNA"/>
</dbReference>
<dbReference type="KEGG" id="gvi:glr2489"/>
<sequence length="198" mass="19977">MRILQSLRIQHLAGALTVAAALGLATPALAAPTEALIGGTTSVQLSSDFLGALTSLGVQAGTLRDATLSEQGVASFAVIGGAIDLGTIKAEIIHRGGLSLSAGGTVVELSDFSISTLGTQPVLTGLVTVNDELVGRVRLFNLGLTSAPAVSEQIVTLRDVRVNLTGDAAEALNGAFGISDFQGGFNVGTARVRTAVPE</sequence>
<dbReference type="AlphaFoldDB" id="Q7NHP6"/>
<evidence type="ECO:0000313" key="2">
    <source>
        <dbReference type="EMBL" id="BAC90430.1"/>
    </source>
</evidence>
<feature type="signal peptide" evidence="1">
    <location>
        <begin position="1"/>
        <end position="30"/>
    </location>
</feature>
<protein>
    <submittedName>
        <fullName evidence="2">Glr2489 protein</fullName>
    </submittedName>
</protein>
<evidence type="ECO:0000313" key="3">
    <source>
        <dbReference type="Proteomes" id="UP000000557"/>
    </source>
</evidence>
<dbReference type="EnsemblBacteria" id="BAC90430">
    <property type="protein sequence ID" value="BAC90430"/>
    <property type="gene ID" value="BAC90430"/>
</dbReference>
<reference evidence="2 3" key="2">
    <citation type="journal article" date="2003" name="DNA Res.">
        <title>Complete genome structure of Gloeobacter violaceus PCC 7421, a cyanobacterium that lacks thylakoids (supplement).</title>
        <authorList>
            <person name="Nakamura Y."/>
            <person name="Kaneko T."/>
            <person name="Sato S."/>
            <person name="Mimuro M."/>
            <person name="Miyashita H."/>
            <person name="Tsuchiya T."/>
            <person name="Sasamoto S."/>
            <person name="Watanabe A."/>
            <person name="Kawashima K."/>
            <person name="Kishida Y."/>
            <person name="Kiyokawa C."/>
            <person name="Kohara M."/>
            <person name="Matsumoto M."/>
            <person name="Matsuno A."/>
            <person name="Nakazaki N."/>
            <person name="Shimpo S."/>
            <person name="Takeuchi C."/>
            <person name="Yamada M."/>
            <person name="Tabata S."/>
        </authorList>
    </citation>
    <scope>NUCLEOTIDE SEQUENCE [LARGE SCALE GENOMIC DNA]</scope>
    <source>
        <strain evidence="3">ATCC 29082 / PCC 7421</strain>
    </source>
</reference>
<keyword evidence="3" id="KW-1185">Reference proteome</keyword>
<proteinExistence type="predicted"/>